<evidence type="ECO:0000313" key="9">
    <source>
        <dbReference type="Proteomes" id="UP000504724"/>
    </source>
</evidence>
<organism evidence="8 9">
    <name type="scientific">Thiomicrorhabdus xiamenensis</name>
    <dbReference type="NCBI Taxonomy" id="2739063"/>
    <lineage>
        <taxon>Bacteria</taxon>
        <taxon>Pseudomonadati</taxon>
        <taxon>Pseudomonadota</taxon>
        <taxon>Gammaproteobacteria</taxon>
        <taxon>Thiotrichales</taxon>
        <taxon>Piscirickettsiaceae</taxon>
        <taxon>Thiomicrorhabdus</taxon>
    </lineage>
</organism>
<accession>A0A7D4TG21</accession>
<protein>
    <submittedName>
        <fullName evidence="8">YicC family protein</fullName>
    </submittedName>
</protein>
<evidence type="ECO:0000256" key="4">
    <source>
        <dbReference type="ARBA" id="ARBA00022801"/>
    </source>
</evidence>
<evidence type="ECO:0000256" key="2">
    <source>
        <dbReference type="ARBA" id="ARBA00022722"/>
    </source>
</evidence>
<dbReference type="PANTHER" id="PTHR30636">
    <property type="entry name" value="UPF0701 PROTEIN YICC"/>
    <property type="match status" value="1"/>
</dbReference>
<feature type="domain" description="Endoribonuclease YicC-like N-terminal" evidence="6">
    <location>
        <begin position="1"/>
        <end position="154"/>
    </location>
</feature>
<dbReference type="InterPro" id="IPR013527">
    <property type="entry name" value="YicC-like_N"/>
</dbReference>
<dbReference type="Pfam" id="PF03755">
    <property type="entry name" value="YicC-like_N"/>
    <property type="match status" value="1"/>
</dbReference>
<evidence type="ECO:0000256" key="5">
    <source>
        <dbReference type="ARBA" id="ARBA00035648"/>
    </source>
</evidence>
<gene>
    <name evidence="8" type="ORF">HQN79_11230</name>
</gene>
<sequence>MTAFARSQQLLNSAYYQGQFSWELRSVNQRYLEINFRMNDSLRHLEIPIRDKLKQHFSRGKIDVSLSIATQSAQALIINRQLLGSLNQAIGEIQQHLPEATHVNPLELLQWPGILQENSDREQQEQLDQILLEALDETIAELKAHRAREGEALKSMILQRCDLIEQQLLALQPLMPEIQQSQADKLRQRLLHLQAQVDEHRLHQEVALLAQKTDVAEELDRLQVQVNEIRHVLESGQPIGRRLDFLMQELNREANTLGSKSVDVRTSQASVELKVLIEQMREQVQNIE</sequence>
<reference evidence="8 9" key="1">
    <citation type="submission" date="2020-05" db="EMBL/GenBank/DDBJ databases">
        <title>Thiomicrorhabdus sediminis sp.nov. and Thiomicrorhabdus xiamenensis sp.nov., novel sulfur-oxidizing bacteria isolated from coastal sediment.</title>
        <authorList>
            <person name="Liu X."/>
        </authorList>
    </citation>
    <scope>NUCLEOTIDE SEQUENCE [LARGE SCALE GENOMIC DNA]</scope>
    <source>
        <strain evidence="8 9">G2</strain>
    </source>
</reference>
<evidence type="ECO:0000313" key="8">
    <source>
        <dbReference type="EMBL" id="QKI90367.1"/>
    </source>
</evidence>
<keyword evidence="3" id="KW-0255">Endonuclease</keyword>
<dbReference type="GO" id="GO:0016787">
    <property type="term" value="F:hydrolase activity"/>
    <property type="evidence" value="ECO:0007669"/>
    <property type="project" value="UniProtKB-KW"/>
</dbReference>
<dbReference type="NCBIfam" id="TIGR00255">
    <property type="entry name" value="YicC/YloC family endoribonuclease"/>
    <property type="match status" value="1"/>
</dbReference>
<keyword evidence="2" id="KW-0540">Nuclease</keyword>
<keyword evidence="9" id="KW-1185">Reference proteome</keyword>
<feature type="domain" description="Endoribonuclease YicC-like C-terminal" evidence="7">
    <location>
        <begin position="174"/>
        <end position="288"/>
    </location>
</feature>
<dbReference type="InterPro" id="IPR005229">
    <property type="entry name" value="YicC/YloC-like"/>
</dbReference>
<keyword evidence="4" id="KW-0378">Hydrolase</keyword>
<evidence type="ECO:0000256" key="1">
    <source>
        <dbReference type="ARBA" id="ARBA00001968"/>
    </source>
</evidence>
<dbReference type="Pfam" id="PF08340">
    <property type="entry name" value="YicC-like_C"/>
    <property type="match status" value="1"/>
</dbReference>
<comment type="cofactor">
    <cofactor evidence="1">
        <name>a divalent metal cation</name>
        <dbReference type="ChEBI" id="CHEBI:60240"/>
    </cofactor>
</comment>
<dbReference type="Proteomes" id="UP000504724">
    <property type="component" value="Chromosome"/>
</dbReference>
<dbReference type="AlphaFoldDB" id="A0A7D4TG21"/>
<dbReference type="InterPro" id="IPR013551">
    <property type="entry name" value="YicC-like_C"/>
</dbReference>
<proteinExistence type="inferred from homology"/>
<name>A0A7D4TG21_9GAMM</name>
<dbReference type="PANTHER" id="PTHR30636:SF3">
    <property type="entry name" value="UPF0701 PROTEIN YICC"/>
    <property type="match status" value="1"/>
</dbReference>
<dbReference type="GO" id="GO:0004521">
    <property type="term" value="F:RNA endonuclease activity"/>
    <property type="evidence" value="ECO:0007669"/>
    <property type="project" value="InterPro"/>
</dbReference>
<dbReference type="EMBL" id="CP054020">
    <property type="protein sequence ID" value="QKI90367.1"/>
    <property type="molecule type" value="Genomic_DNA"/>
</dbReference>
<evidence type="ECO:0000259" key="7">
    <source>
        <dbReference type="Pfam" id="PF08340"/>
    </source>
</evidence>
<dbReference type="KEGG" id="txa:HQN79_11230"/>
<evidence type="ECO:0000256" key="3">
    <source>
        <dbReference type="ARBA" id="ARBA00022759"/>
    </source>
</evidence>
<evidence type="ECO:0000259" key="6">
    <source>
        <dbReference type="Pfam" id="PF03755"/>
    </source>
</evidence>
<comment type="similarity">
    <text evidence="5">Belongs to the YicC/YloC family.</text>
</comment>